<sequence length="161" mass="18029">MTFSGDLWHLSPRARAPAQYRVSLRRRTSSNPSKNRLDLLLYDVLERRHASEYDRAWRSSCRRSVEAPARGGGGVRSAADAGRSRRESSRISTAPEAGGCGVWMGVIGEETERAGEGWIEPRVDALGVERAWRQDGRRRSSSEGGTGRGRRRSREMTWVSL</sequence>
<evidence type="ECO:0000313" key="2">
    <source>
        <dbReference type="EMBL" id="ONK71726.1"/>
    </source>
</evidence>
<accession>A0A5P1F047</accession>
<evidence type="ECO:0000313" key="3">
    <source>
        <dbReference type="Proteomes" id="UP000243459"/>
    </source>
</evidence>
<dbReference type="EMBL" id="CM007384">
    <property type="protein sequence ID" value="ONK71726.1"/>
    <property type="molecule type" value="Genomic_DNA"/>
</dbReference>
<gene>
    <name evidence="2" type="ORF">A4U43_C04F11730</name>
</gene>
<evidence type="ECO:0000256" key="1">
    <source>
        <dbReference type="SAM" id="MobiDB-lite"/>
    </source>
</evidence>
<feature type="compositionally biased region" description="Basic and acidic residues" evidence="1">
    <location>
        <begin position="132"/>
        <end position="141"/>
    </location>
</feature>
<dbReference type="Gramene" id="ONK71726">
    <property type="protein sequence ID" value="ONK71726"/>
    <property type="gene ID" value="A4U43_C04F11730"/>
</dbReference>
<proteinExistence type="predicted"/>
<keyword evidence="3" id="KW-1185">Reference proteome</keyword>
<feature type="region of interest" description="Disordered" evidence="1">
    <location>
        <begin position="64"/>
        <end position="97"/>
    </location>
</feature>
<protein>
    <submittedName>
        <fullName evidence="2">Uncharacterized protein</fullName>
    </submittedName>
</protein>
<dbReference type="Proteomes" id="UP000243459">
    <property type="component" value="Chromosome 4"/>
</dbReference>
<dbReference type="AlphaFoldDB" id="A0A5P1F047"/>
<name>A0A5P1F047_ASPOF</name>
<reference evidence="3" key="1">
    <citation type="journal article" date="2017" name="Nat. Commun.">
        <title>The asparagus genome sheds light on the origin and evolution of a young Y chromosome.</title>
        <authorList>
            <person name="Harkess A."/>
            <person name="Zhou J."/>
            <person name="Xu C."/>
            <person name="Bowers J.E."/>
            <person name="Van der Hulst R."/>
            <person name="Ayyampalayam S."/>
            <person name="Mercati F."/>
            <person name="Riccardi P."/>
            <person name="McKain M.R."/>
            <person name="Kakrana A."/>
            <person name="Tang H."/>
            <person name="Ray J."/>
            <person name="Groenendijk J."/>
            <person name="Arikit S."/>
            <person name="Mathioni S.M."/>
            <person name="Nakano M."/>
            <person name="Shan H."/>
            <person name="Telgmann-Rauber A."/>
            <person name="Kanno A."/>
            <person name="Yue Z."/>
            <person name="Chen H."/>
            <person name="Li W."/>
            <person name="Chen Y."/>
            <person name="Xu X."/>
            <person name="Zhang Y."/>
            <person name="Luo S."/>
            <person name="Chen H."/>
            <person name="Gao J."/>
            <person name="Mao Z."/>
            <person name="Pires J.C."/>
            <person name="Luo M."/>
            <person name="Kudrna D."/>
            <person name="Wing R.A."/>
            <person name="Meyers B.C."/>
            <person name="Yi K."/>
            <person name="Kong H."/>
            <person name="Lavrijsen P."/>
            <person name="Sunseri F."/>
            <person name="Falavigna A."/>
            <person name="Ye Y."/>
            <person name="Leebens-Mack J.H."/>
            <person name="Chen G."/>
        </authorList>
    </citation>
    <scope>NUCLEOTIDE SEQUENCE [LARGE SCALE GENOMIC DNA]</scope>
    <source>
        <strain evidence="3">cv. DH0086</strain>
    </source>
</reference>
<feature type="region of interest" description="Disordered" evidence="1">
    <location>
        <begin position="132"/>
        <end position="161"/>
    </location>
</feature>
<organism evidence="2 3">
    <name type="scientific">Asparagus officinalis</name>
    <name type="common">Garden asparagus</name>
    <dbReference type="NCBI Taxonomy" id="4686"/>
    <lineage>
        <taxon>Eukaryota</taxon>
        <taxon>Viridiplantae</taxon>
        <taxon>Streptophyta</taxon>
        <taxon>Embryophyta</taxon>
        <taxon>Tracheophyta</taxon>
        <taxon>Spermatophyta</taxon>
        <taxon>Magnoliopsida</taxon>
        <taxon>Liliopsida</taxon>
        <taxon>Asparagales</taxon>
        <taxon>Asparagaceae</taxon>
        <taxon>Asparagoideae</taxon>
        <taxon>Asparagus</taxon>
    </lineage>
</organism>